<dbReference type="Proteomes" id="UP000595917">
    <property type="component" value="Chromosome"/>
</dbReference>
<dbReference type="EMBL" id="CP067089">
    <property type="protein sequence ID" value="QQO08321.1"/>
    <property type="molecule type" value="Genomic_DNA"/>
</dbReference>
<name>A0A7T7XL53_9SPIR</name>
<proteinExistence type="predicted"/>
<reference evidence="1" key="1">
    <citation type="submission" date="2021-01" db="EMBL/GenBank/DDBJ databases">
        <title>Description of Breznakiella homolactica.</title>
        <authorList>
            <person name="Song Y."/>
            <person name="Brune A."/>
        </authorList>
    </citation>
    <scope>NUCLEOTIDE SEQUENCE</scope>
    <source>
        <strain evidence="1">RmG30</strain>
    </source>
</reference>
<dbReference type="AlphaFoldDB" id="A0A7T7XL53"/>
<organism evidence="1 2">
    <name type="scientific">Breznakiella homolactica</name>
    <dbReference type="NCBI Taxonomy" id="2798577"/>
    <lineage>
        <taxon>Bacteria</taxon>
        <taxon>Pseudomonadati</taxon>
        <taxon>Spirochaetota</taxon>
        <taxon>Spirochaetia</taxon>
        <taxon>Spirochaetales</taxon>
        <taxon>Breznakiellaceae</taxon>
        <taxon>Breznakiella</taxon>
    </lineage>
</organism>
<accession>A0A7T7XL53</accession>
<sequence length="70" mass="8420">MHETDRSIKIEYPHISRNETFHGILSRSMDQLWAQKVKHTMERLCEMEAQLRAMEDDLDEFLGDTEQIRE</sequence>
<dbReference type="KEGG" id="bhc:JFL75_15490"/>
<dbReference type="RefSeq" id="WP_215625627.1">
    <property type="nucleotide sequence ID" value="NZ_CP067089.2"/>
</dbReference>
<evidence type="ECO:0000313" key="1">
    <source>
        <dbReference type="EMBL" id="QQO08321.1"/>
    </source>
</evidence>
<keyword evidence="2" id="KW-1185">Reference proteome</keyword>
<evidence type="ECO:0000313" key="2">
    <source>
        <dbReference type="Proteomes" id="UP000595917"/>
    </source>
</evidence>
<protein>
    <submittedName>
        <fullName evidence="1">Uncharacterized protein</fullName>
    </submittedName>
</protein>
<gene>
    <name evidence="1" type="ORF">JFL75_15490</name>
</gene>